<keyword evidence="3 6" id="KW-0547">Nucleotide-binding</keyword>
<evidence type="ECO:0000256" key="2">
    <source>
        <dbReference type="ARBA" id="ARBA00006474"/>
    </source>
</evidence>
<dbReference type="Gene3D" id="3.40.50.300">
    <property type="entry name" value="P-loop containing nucleotide triphosphate hydrolases"/>
    <property type="match status" value="1"/>
</dbReference>
<evidence type="ECO:0000256" key="3">
    <source>
        <dbReference type="ARBA" id="ARBA00022741"/>
    </source>
</evidence>
<accession>A0ABW7GP43</accession>
<keyword evidence="5" id="KW-0238">DNA-binding</keyword>
<dbReference type="PROSITE" id="PS50901">
    <property type="entry name" value="FTSK"/>
    <property type="match status" value="1"/>
</dbReference>
<reference evidence="8 9" key="1">
    <citation type="submission" date="2024-08" db="EMBL/GenBank/DDBJ databases">
        <authorList>
            <person name="Lu H."/>
        </authorList>
    </citation>
    <scope>NUCLEOTIDE SEQUENCE [LARGE SCALE GENOMIC DNA]</scope>
    <source>
        <strain evidence="8 9">DXS20W</strain>
    </source>
</reference>
<evidence type="ECO:0000256" key="5">
    <source>
        <dbReference type="ARBA" id="ARBA00023125"/>
    </source>
</evidence>
<dbReference type="Pfam" id="PF01580">
    <property type="entry name" value="FtsK_SpoIIIE"/>
    <property type="match status" value="1"/>
</dbReference>
<comment type="caution">
    <text evidence="8">The sequence shown here is derived from an EMBL/GenBank/DDBJ whole genome shotgun (WGS) entry which is preliminary data.</text>
</comment>
<sequence length="515" mass="55943">MSDLDLQQVLSSRYRTSQEADKYTEQLHRTLALATKAQVARLAIGRSLAMGRLPDGQVDSKGMDIPASSLFTAENIGAWVGLLVTHARATGSEQVSSQDSLRAAIRAHWHRGAVALWGDWTSSDRDYDRFIETLVRRSEMPDFAEQLADDVAGGDADDTKAPTAAQDASAQLTKALAELGIKVQVKDVIQGPRLTRYRVLLVNLADLGKLNRSVAQLGLAMSLGQAAATVSNGDEPKTVFIDLPRAKASWTPVGVDRLRDWAHTASKDTNQLLLYAGVSVTGEDVVFDLATAPHLLVGGTTGSGKSVCLHSFLLSLLLRHKPDTLQLALIDPKQVEFKPYAKLPYLYRGEIATEVPPAREMLTELVAEMDARYSVFNRLGVSNISEARKKGQKLPSIAVFIEEMADLVMQDDNIEPLIARLAQKARAAGIHLVLATQRPDAETFSGLIRSNVPGRVALTVQKGTESNIILDEKGAENLLGQGDMLVRLPGEAPRRAHGVFVKLENVVQLLAPMTK</sequence>
<name>A0ABW7GP43_9BURK</name>
<feature type="domain" description="FtsK" evidence="7">
    <location>
        <begin position="282"/>
        <end position="467"/>
    </location>
</feature>
<dbReference type="EMBL" id="JBIGHX010000007">
    <property type="protein sequence ID" value="MFG6463715.1"/>
    <property type="molecule type" value="Genomic_DNA"/>
</dbReference>
<evidence type="ECO:0000256" key="6">
    <source>
        <dbReference type="PROSITE-ProRule" id="PRU00289"/>
    </source>
</evidence>
<evidence type="ECO:0000256" key="1">
    <source>
        <dbReference type="ARBA" id="ARBA00004308"/>
    </source>
</evidence>
<dbReference type="RefSeq" id="WP_394512893.1">
    <property type="nucleotide sequence ID" value="NZ_JBIGHX010000007.1"/>
</dbReference>
<dbReference type="InterPro" id="IPR002543">
    <property type="entry name" value="FtsK_dom"/>
</dbReference>
<evidence type="ECO:0000259" key="7">
    <source>
        <dbReference type="PROSITE" id="PS50901"/>
    </source>
</evidence>
<evidence type="ECO:0000313" key="9">
    <source>
        <dbReference type="Proteomes" id="UP001606302"/>
    </source>
</evidence>
<comment type="subcellular location">
    <subcellularLocation>
        <location evidence="1">Endomembrane system</location>
    </subcellularLocation>
</comment>
<comment type="similarity">
    <text evidence="2">Belongs to the FtsK/SpoIIIE/SftA family.</text>
</comment>
<feature type="binding site" evidence="6">
    <location>
        <begin position="299"/>
        <end position="306"/>
    </location>
    <ligand>
        <name>ATP</name>
        <dbReference type="ChEBI" id="CHEBI:30616"/>
    </ligand>
</feature>
<dbReference type="InterPro" id="IPR041027">
    <property type="entry name" value="FtsK_alpha"/>
</dbReference>
<evidence type="ECO:0000256" key="4">
    <source>
        <dbReference type="ARBA" id="ARBA00022840"/>
    </source>
</evidence>
<proteinExistence type="inferred from homology"/>
<dbReference type="PANTHER" id="PTHR22683">
    <property type="entry name" value="SPORULATION PROTEIN RELATED"/>
    <property type="match status" value="1"/>
</dbReference>
<dbReference type="InterPro" id="IPR050206">
    <property type="entry name" value="FtsK/SpoIIIE/SftA"/>
</dbReference>
<organism evidence="8 9">
    <name type="scientific">Pelomonas lactea</name>
    <dbReference type="NCBI Taxonomy" id="3299030"/>
    <lineage>
        <taxon>Bacteria</taxon>
        <taxon>Pseudomonadati</taxon>
        <taxon>Pseudomonadota</taxon>
        <taxon>Betaproteobacteria</taxon>
        <taxon>Burkholderiales</taxon>
        <taxon>Sphaerotilaceae</taxon>
        <taxon>Roseateles</taxon>
    </lineage>
</organism>
<protein>
    <submittedName>
        <fullName evidence="8">DNA translocase FtsK</fullName>
    </submittedName>
</protein>
<dbReference type="Proteomes" id="UP001606302">
    <property type="component" value="Unassembled WGS sequence"/>
</dbReference>
<dbReference type="Gene3D" id="3.30.980.40">
    <property type="match status" value="1"/>
</dbReference>
<dbReference type="SUPFAM" id="SSF52540">
    <property type="entry name" value="P-loop containing nucleoside triphosphate hydrolases"/>
    <property type="match status" value="1"/>
</dbReference>
<dbReference type="Pfam" id="PF17854">
    <property type="entry name" value="FtsK_alpha"/>
    <property type="match status" value="1"/>
</dbReference>
<dbReference type="InterPro" id="IPR027417">
    <property type="entry name" value="P-loop_NTPase"/>
</dbReference>
<gene>
    <name evidence="8" type="ORF">ACG04Q_19230</name>
</gene>
<evidence type="ECO:0000313" key="8">
    <source>
        <dbReference type="EMBL" id="MFG6463715.1"/>
    </source>
</evidence>
<keyword evidence="4 6" id="KW-0067">ATP-binding</keyword>
<keyword evidence="9" id="KW-1185">Reference proteome</keyword>
<dbReference type="PANTHER" id="PTHR22683:SF41">
    <property type="entry name" value="DNA TRANSLOCASE FTSK"/>
    <property type="match status" value="1"/>
</dbReference>